<dbReference type="InterPro" id="IPR001279">
    <property type="entry name" value="Metallo-B-lactamas"/>
</dbReference>
<dbReference type="GO" id="GO:0009055">
    <property type="term" value="F:electron transfer activity"/>
    <property type="evidence" value="ECO:0007669"/>
    <property type="project" value="InterPro"/>
</dbReference>
<evidence type="ECO:0000256" key="5">
    <source>
        <dbReference type="ARBA" id="ARBA00023004"/>
    </source>
</evidence>
<dbReference type="PIRSF" id="PIRSF005243">
    <property type="entry name" value="ROO"/>
    <property type="match status" value="1"/>
</dbReference>
<dbReference type="CDD" id="cd00730">
    <property type="entry name" value="rubredoxin"/>
    <property type="match status" value="1"/>
</dbReference>
<organism evidence="8 9">
    <name type="scientific">Pseudoramibacter porci</name>
    <dbReference type="NCBI Taxonomy" id="2606631"/>
    <lineage>
        <taxon>Bacteria</taxon>
        <taxon>Bacillati</taxon>
        <taxon>Bacillota</taxon>
        <taxon>Clostridia</taxon>
        <taxon>Eubacteriales</taxon>
        <taxon>Eubacteriaceae</taxon>
        <taxon>Pseudoramibacter</taxon>
    </lineage>
</organism>
<dbReference type="InterPro" id="IPR029039">
    <property type="entry name" value="Flavoprotein-like_sf"/>
</dbReference>
<dbReference type="GO" id="GO:0016787">
    <property type="term" value="F:hydrolase activity"/>
    <property type="evidence" value="ECO:0007669"/>
    <property type="project" value="UniProtKB-KW"/>
</dbReference>
<dbReference type="Pfam" id="PF19583">
    <property type="entry name" value="ODP"/>
    <property type="match status" value="1"/>
</dbReference>
<dbReference type="InterPro" id="IPR024935">
    <property type="entry name" value="Rubredoxin_dom"/>
</dbReference>
<dbReference type="SUPFAM" id="SSF56281">
    <property type="entry name" value="Metallo-hydrolase/oxidoreductase"/>
    <property type="match status" value="1"/>
</dbReference>
<dbReference type="PROSITE" id="PS50903">
    <property type="entry name" value="RUBREDOXIN_LIKE"/>
    <property type="match status" value="1"/>
</dbReference>
<gene>
    <name evidence="8" type="ORF">FYJ52_05255</name>
</gene>
<reference evidence="8 9" key="1">
    <citation type="submission" date="2019-08" db="EMBL/GenBank/DDBJ databases">
        <title>In-depth cultivation of the pig gut microbiome towards novel bacterial diversity and tailored functional studies.</title>
        <authorList>
            <person name="Wylensek D."/>
            <person name="Hitch T.C.A."/>
            <person name="Clavel T."/>
        </authorList>
    </citation>
    <scope>NUCLEOTIDE SEQUENCE [LARGE SCALE GENOMIC DNA]</scope>
    <source>
        <strain evidence="8 9">RF-744-FAT-4</strain>
    </source>
</reference>
<dbReference type="Gene3D" id="2.20.28.10">
    <property type="match status" value="1"/>
</dbReference>
<dbReference type="InterPro" id="IPR016440">
    <property type="entry name" value="Rubredoxin-O_OxRdtase"/>
</dbReference>
<evidence type="ECO:0000256" key="2">
    <source>
        <dbReference type="ARBA" id="ARBA00022448"/>
    </source>
</evidence>
<dbReference type="InterPro" id="IPR024934">
    <property type="entry name" value="Rubredoxin-like_dom"/>
</dbReference>
<keyword evidence="5" id="KW-0408">Iron</keyword>
<keyword evidence="4" id="KW-0249">Electron transport</keyword>
<dbReference type="AlphaFoldDB" id="A0A7X2TAH6"/>
<keyword evidence="3" id="KW-0479">Metal-binding</keyword>
<evidence type="ECO:0000256" key="1">
    <source>
        <dbReference type="ARBA" id="ARBA00007121"/>
    </source>
</evidence>
<name>A0A7X2TAH6_9FIRM</name>
<dbReference type="RefSeq" id="WP_154576180.1">
    <property type="nucleotide sequence ID" value="NZ_VUMO01000005.1"/>
</dbReference>
<comment type="caution">
    <text evidence="8">The sequence shown here is derived from an EMBL/GenBank/DDBJ whole genome shotgun (WGS) entry which is preliminary data.</text>
</comment>
<dbReference type="EMBL" id="VUMO01000005">
    <property type="protein sequence ID" value="MSS19808.1"/>
    <property type="molecule type" value="Genomic_DNA"/>
</dbReference>
<comment type="similarity">
    <text evidence="1">In the N-terminal section; belongs to the zinc metallo-hydrolase group 3 family.</text>
</comment>
<dbReference type="Gene3D" id="3.40.50.360">
    <property type="match status" value="1"/>
</dbReference>
<evidence type="ECO:0000256" key="3">
    <source>
        <dbReference type="ARBA" id="ARBA00022723"/>
    </source>
</evidence>
<evidence type="ECO:0000259" key="6">
    <source>
        <dbReference type="PROSITE" id="PS50902"/>
    </source>
</evidence>
<dbReference type="GO" id="GO:0005506">
    <property type="term" value="F:iron ion binding"/>
    <property type="evidence" value="ECO:0007669"/>
    <property type="project" value="InterPro"/>
</dbReference>
<protein>
    <submittedName>
        <fullName evidence="8">MBL fold metallo-hydrolase</fullName>
    </submittedName>
</protein>
<dbReference type="PANTHER" id="PTHR43717:SF1">
    <property type="entry name" value="ANAEROBIC NITRIC OXIDE REDUCTASE FLAVORUBREDOXIN"/>
    <property type="match status" value="1"/>
</dbReference>
<dbReference type="PANTHER" id="PTHR43717">
    <property type="entry name" value="ANAEROBIC NITRIC OXIDE REDUCTASE FLAVORUBREDOXIN"/>
    <property type="match status" value="1"/>
</dbReference>
<dbReference type="Pfam" id="PF00301">
    <property type="entry name" value="Rubredoxin"/>
    <property type="match status" value="1"/>
</dbReference>
<evidence type="ECO:0000313" key="8">
    <source>
        <dbReference type="EMBL" id="MSS19808.1"/>
    </source>
</evidence>
<dbReference type="CDD" id="cd07709">
    <property type="entry name" value="flavodiiron_proteins_MBL-fold"/>
    <property type="match status" value="1"/>
</dbReference>
<dbReference type="SMART" id="SM00849">
    <property type="entry name" value="Lactamase_B"/>
    <property type="match status" value="1"/>
</dbReference>
<dbReference type="InterPro" id="IPR045761">
    <property type="entry name" value="ODP_dom"/>
</dbReference>
<dbReference type="Gene3D" id="3.60.15.10">
    <property type="entry name" value="Ribonuclease Z/Hydroxyacylglutathione hydrolase-like"/>
    <property type="match status" value="1"/>
</dbReference>
<keyword evidence="2" id="KW-0813">Transport</keyword>
<proteinExistence type="inferred from homology"/>
<evidence type="ECO:0000256" key="4">
    <source>
        <dbReference type="ARBA" id="ARBA00022982"/>
    </source>
</evidence>
<feature type="domain" description="Flavodoxin-like" evidence="6">
    <location>
        <begin position="256"/>
        <end position="396"/>
    </location>
</feature>
<dbReference type="FunFam" id="2.20.28.10:FF:000001">
    <property type="entry name" value="Rubredoxin"/>
    <property type="match status" value="1"/>
</dbReference>
<keyword evidence="9" id="KW-1185">Reference proteome</keyword>
<accession>A0A7X2TAH6</accession>
<dbReference type="GO" id="GO:0016651">
    <property type="term" value="F:oxidoreductase activity, acting on NAD(P)H"/>
    <property type="evidence" value="ECO:0007669"/>
    <property type="project" value="UniProtKB-ARBA"/>
</dbReference>
<evidence type="ECO:0000259" key="7">
    <source>
        <dbReference type="PROSITE" id="PS50903"/>
    </source>
</evidence>
<dbReference type="Pfam" id="PF00258">
    <property type="entry name" value="Flavodoxin_1"/>
    <property type="match status" value="1"/>
</dbReference>
<sequence>MRKQVKNNVSWVGYMDWELKQFHGDEYSVKNGSSQNAYLIEEDKTILVDTVWMSHRDAFIDNLRKELGGDLSKIDAIVMNHGEQDHSGSLPALMKEIPGTPIYCTAAAVKSIEGQYGKRGWDFHKVKTGDTLYVGNGKQLIFVEMKMLHWPDSMATYLTEDNILFSMDAFGQHFAVEEMFNDKANQAILYKEAMKYFANILNPFAPFVTRKLAEIAKLNLPIDMIAPAHGVIWRDHPEQIVKKYAEWADAYQEDQITVAYDTMWNGTKTLAHAVADEIHRQSPDTVVKVFNIAETDKNELMTEVFKSKAIAVGSPTCVNEVLTSVSAFLAFAKTLKFKNKKAAAFGCYGWSGESVKLLKERLAADGFDVVDASVRSLWNPEDGDFAAIPEMVQELLAGEETPEQPAKSESKVYVCNVCGWTYDEAKGDPEHGIAPGTKWEDLPDDFKCPVCGAPKSDFSVQ</sequence>
<dbReference type="Proteomes" id="UP000461754">
    <property type="component" value="Unassembled WGS sequence"/>
</dbReference>
<dbReference type="GO" id="GO:0010181">
    <property type="term" value="F:FMN binding"/>
    <property type="evidence" value="ECO:0007669"/>
    <property type="project" value="InterPro"/>
</dbReference>
<dbReference type="PRINTS" id="PR00163">
    <property type="entry name" value="RUBREDOXIN"/>
</dbReference>
<dbReference type="SUPFAM" id="SSF52218">
    <property type="entry name" value="Flavoproteins"/>
    <property type="match status" value="1"/>
</dbReference>
<dbReference type="PROSITE" id="PS50902">
    <property type="entry name" value="FLAVODOXIN_LIKE"/>
    <property type="match status" value="1"/>
</dbReference>
<dbReference type="SUPFAM" id="SSF57802">
    <property type="entry name" value="Rubredoxin-like"/>
    <property type="match status" value="1"/>
</dbReference>
<feature type="domain" description="Rubredoxin-like" evidence="7">
    <location>
        <begin position="410"/>
        <end position="461"/>
    </location>
</feature>
<keyword evidence="8" id="KW-0378">Hydrolase</keyword>
<evidence type="ECO:0000313" key="9">
    <source>
        <dbReference type="Proteomes" id="UP000461754"/>
    </source>
</evidence>
<dbReference type="InterPro" id="IPR008254">
    <property type="entry name" value="Flavodoxin/NO_synth"/>
</dbReference>
<dbReference type="InterPro" id="IPR036866">
    <property type="entry name" value="RibonucZ/Hydroxyglut_hydro"/>
</dbReference>